<dbReference type="PANTHER" id="PTHR41786">
    <property type="entry name" value="MOTILITY ACCESSORY FACTOR MAF"/>
    <property type="match status" value="1"/>
</dbReference>
<dbReference type="PANTHER" id="PTHR41786:SF1">
    <property type="entry name" value="6-HYDROXYMETHYLPTERIN DIPHOSPHOKINASE MPTE-LIKE DOMAIN-CONTAINING PROTEIN"/>
    <property type="match status" value="1"/>
</dbReference>
<dbReference type="Proteomes" id="UP000287447">
    <property type="component" value="Unassembled WGS sequence"/>
</dbReference>
<accession>A0A3S2VQS1</accession>
<sequence length="675" mass="74269">MTRLPDKRANLAAMRPILPPDLFAWLADDQRTASSLVGGPEEGWNIDLGGRLLYPSGASAYVDPQVSEFLANPVRRISFAASNFLFEEDQFGRDGRFTPRPLESKRLAAKLHEQGEFIAARFAEALLDHVDGQSLEWFPEKDAGHLVCFGLGLGLHLPMLVDALAIRDLVVVDPFPEFLRHSLHIVDWKALADELNRRGGRIWFCIGQDSQTLAEQVQTALRGPNYIRIDGAYMFQHYDVAPLPDVIRQIQERGPILEMAKGFFEDEIRMLTHTVQHHLAGPARLLVDQPPSKGPIPPVLVVGSGPSADKSMDQVARLQRDGAVVISAGTGLGVALNHGVTPDLHCEIENTVTIDEGLGLLTRDHDLSKITLLASWTVSPRTSAFFPNRIFYFRDSNAGSRLFARPEQVIGLSGPTVANLACRAAIALGVRDIYLFGIDLGSRARDVHHSEKSAYNLVEDEFWKTGRGMDGLEIEAPGNRGGTVFTSRQFQLTRTGFERLIRAYDGTNFHNCSDGVRIAGADPIDPVGLSFAGSEATAAVDSVLAKLGAAADPDPELCRTKLLAYRQALLQWWTGVEDLLRRPDLDLDGLIDGLYPMIEDGLSATRMDAMGAIQASFAGSITSMLQLSYTVLRHLPNGDRQTATRFLAPRMREILSDSVRRAEQNSRDLESEIPK</sequence>
<dbReference type="Pfam" id="PF20157">
    <property type="entry name" value="Maf_flag10_N"/>
    <property type="match status" value="1"/>
</dbReference>
<dbReference type="InterPro" id="IPR002826">
    <property type="entry name" value="MptE-like"/>
</dbReference>
<gene>
    <name evidence="3" type="ORF">EOI86_09315</name>
</gene>
<dbReference type="InterPro" id="IPR045376">
    <property type="entry name" value="Maf_N"/>
</dbReference>
<reference evidence="4" key="1">
    <citation type="submission" date="2019-01" db="EMBL/GenBank/DDBJ databases">
        <title>Gri0909 isolated from a small marine red alga.</title>
        <authorList>
            <person name="Kim J."/>
            <person name="Jeong S.E."/>
            <person name="Jeon C.O."/>
        </authorList>
    </citation>
    <scope>NUCLEOTIDE SEQUENCE [LARGE SCALE GENOMIC DNA]</scope>
    <source>
        <strain evidence="4">Gri0909</strain>
    </source>
</reference>
<evidence type="ECO:0000259" key="2">
    <source>
        <dbReference type="Pfam" id="PF20157"/>
    </source>
</evidence>
<feature type="domain" description="6-hydroxymethylpterin diphosphokinase MptE-like" evidence="1">
    <location>
        <begin position="298"/>
        <end position="442"/>
    </location>
</feature>
<organism evidence="3 4">
    <name type="scientific">Hwanghaeella grinnelliae</name>
    <dbReference type="NCBI Taxonomy" id="2500179"/>
    <lineage>
        <taxon>Bacteria</taxon>
        <taxon>Pseudomonadati</taxon>
        <taxon>Pseudomonadota</taxon>
        <taxon>Alphaproteobacteria</taxon>
        <taxon>Rhodospirillales</taxon>
        <taxon>Rhodospirillaceae</taxon>
        <taxon>Hwanghaeella</taxon>
    </lineage>
</organism>
<dbReference type="OrthoDB" id="7254531at2"/>
<feature type="domain" description="Glycosyltransferase Maf N-terminal" evidence="2">
    <location>
        <begin position="9"/>
        <end position="256"/>
    </location>
</feature>
<name>A0A3S2VQS1_9PROT</name>
<dbReference type="Gene3D" id="3.90.1480.10">
    <property type="entry name" value="Alpha-2,3-sialyltransferase"/>
    <property type="match status" value="1"/>
</dbReference>
<proteinExistence type="predicted"/>
<dbReference type="Pfam" id="PF01973">
    <property type="entry name" value="MptE-like"/>
    <property type="match status" value="1"/>
</dbReference>
<dbReference type="EMBL" id="SADE01000001">
    <property type="protein sequence ID" value="RVU39416.1"/>
    <property type="molecule type" value="Genomic_DNA"/>
</dbReference>
<comment type="caution">
    <text evidence="3">The sequence shown here is derived from an EMBL/GenBank/DDBJ whole genome shotgun (WGS) entry which is preliminary data.</text>
</comment>
<evidence type="ECO:0000313" key="4">
    <source>
        <dbReference type="Proteomes" id="UP000287447"/>
    </source>
</evidence>
<dbReference type="AlphaFoldDB" id="A0A3S2VQS1"/>
<dbReference type="RefSeq" id="WP_127764787.1">
    <property type="nucleotide sequence ID" value="NZ_SADE01000001.1"/>
</dbReference>
<keyword evidence="4" id="KW-1185">Reference proteome</keyword>
<evidence type="ECO:0000259" key="1">
    <source>
        <dbReference type="Pfam" id="PF01973"/>
    </source>
</evidence>
<protein>
    <submittedName>
        <fullName evidence="3">DUF115 domain-containing protein</fullName>
    </submittedName>
</protein>
<evidence type="ECO:0000313" key="3">
    <source>
        <dbReference type="EMBL" id="RVU39416.1"/>
    </source>
</evidence>